<keyword evidence="2" id="KW-1185">Reference proteome</keyword>
<organism evidence="1 2">
    <name type="scientific">Chaenocephalus aceratus</name>
    <name type="common">Blackfin icefish</name>
    <name type="synonym">Chaenichthys aceratus</name>
    <dbReference type="NCBI Taxonomy" id="36190"/>
    <lineage>
        <taxon>Eukaryota</taxon>
        <taxon>Metazoa</taxon>
        <taxon>Chordata</taxon>
        <taxon>Craniata</taxon>
        <taxon>Vertebrata</taxon>
        <taxon>Euteleostomi</taxon>
        <taxon>Actinopterygii</taxon>
        <taxon>Neopterygii</taxon>
        <taxon>Teleostei</taxon>
        <taxon>Neoteleostei</taxon>
        <taxon>Acanthomorphata</taxon>
        <taxon>Eupercaria</taxon>
        <taxon>Perciformes</taxon>
        <taxon>Notothenioidei</taxon>
        <taxon>Channichthyidae</taxon>
        <taxon>Chaenocephalus</taxon>
    </lineage>
</organism>
<name>A0ACB9WI89_CHAAC</name>
<gene>
    <name evidence="1" type="ORF">KUCAC02_024345</name>
</gene>
<evidence type="ECO:0000313" key="2">
    <source>
        <dbReference type="Proteomes" id="UP001057452"/>
    </source>
</evidence>
<sequence>MQELSRLFSAQFDGPACVLGEEELLNRVKVHRSTWSDLEDDFAKILLLKEERIRDLERRLADRGRRYSRTEKELHKYQSVLPSAELIGPRTRRAQGISAEPQTHQDLSRQAFRKYAKSDW</sequence>
<proteinExistence type="predicted"/>
<reference evidence="1" key="1">
    <citation type="submission" date="2022-05" db="EMBL/GenBank/DDBJ databases">
        <title>Chromosome-level genome of Chaenocephalus aceratus.</title>
        <authorList>
            <person name="Park H."/>
        </authorList>
    </citation>
    <scope>NUCLEOTIDE SEQUENCE</scope>
    <source>
        <strain evidence="1">KU_202001</strain>
    </source>
</reference>
<dbReference type="Proteomes" id="UP001057452">
    <property type="component" value="Chromosome 22"/>
</dbReference>
<accession>A0ACB9WI89</accession>
<comment type="caution">
    <text evidence="1">The sequence shown here is derived from an EMBL/GenBank/DDBJ whole genome shotgun (WGS) entry which is preliminary data.</text>
</comment>
<dbReference type="EMBL" id="CM043806">
    <property type="protein sequence ID" value="KAI4812989.1"/>
    <property type="molecule type" value="Genomic_DNA"/>
</dbReference>
<evidence type="ECO:0000313" key="1">
    <source>
        <dbReference type="EMBL" id="KAI4812989.1"/>
    </source>
</evidence>
<protein>
    <submittedName>
        <fullName evidence="1">Uncharacterized protein</fullName>
    </submittedName>
</protein>